<evidence type="ECO:0000259" key="2">
    <source>
        <dbReference type="PROSITE" id="PS51352"/>
    </source>
</evidence>
<evidence type="ECO:0000256" key="1">
    <source>
        <dbReference type="SAM" id="Phobius"/>
    </source>
</evidence>
<feature type="domain" description="Thioredoxin" evidence="2">
    <location>
        <begin position="35"/>
        <end position="188"/>
    </location>
</feature>
<accession>A0A2H0W4E8</accession>
<dbReference type="AlphaFoldDB" id="A0A2H0W4E8"/>
<keyword evidence="1" id="KW-0472">Membrane</keyword>
<organism evidence="3 4">
    <name type="scientific">Candidatus Buchananbacteria bacterium CG10_big_fil_rev_8_21_14_0_10_33_19</name>
    <dbReference type="NCBI Taxonomy" id="1974525"/>
    <lineage>
        <taxon>Bacteria</taxon>
        <taxon>Candidatus Buchananiibacteriota</taxon>
    </lineage>
</organism>
<gene>
    <name evidence="3" type="ORF">COT80_01525</name>
</gene>
<evidence type="ECO:0000313" key="4">
    <source>
        <dbReference type="Proteomes" id="UP000229056"/>
    </source>
</evidence>
<evidence type="ECO:0000313" key="3">
    <source>
        <dbReference type="EMBL" id="PIS06232.1"/>
    </source>
</evidence>
<dbReference type="Pfam" id="PF00085">
    <property type="entry name" value="Thioredoxin"/>
    <property type="match status" value="1"/>
</dbReference>
<proteinExistence type="predicted"/>
<dbReference type="Gene3D" id="3.40.30.10">
    <property type="entry name" value="Glutaredoxin"/>
    <property type="match status" value="1"/>
</dbReference>
<feature type="transmembrane region" description="Helical" evidence="1">
    <location>
        <begin position="12"/>
        <end position="34"/>
    </location>
</feature>
<dbReference type="PROSITE" id="PS51352">
    <property type="entry name" value="THIOREDOXIN_2"/>
    <property type="match status" value="1"/>
</dbReference>
<dbReference type="EMBL" id="PEZY01000005">
    <property type="protein sequence ID" value="PIS06232.1"/>
    <property type="molecule type" value="Genomic_DNA"/>
</dbReference>
<sequence length="199" mass="21691">MSEGVKNQQFLLGLFGGIASISVIGLIILGVVFLSGKSGNTPSVAGQQNVVTGDNNQQQPVAQNQANVPGVTTFSEKSEAEICTEDGKPVVYLFSTTWCPHCQWIKDTFDEVVSKYVAEGKIVAYHWEVDTNDNTLTAQKESVVPAKDLAIYKEFNPGGSIPTFVFGCKYSRIGNGYEQKQDLAAEKVEFEALIEDMIK</sequence>
<reference evidence="4" key="1">
    <citation type="submission" date="2017-09" db="EMBL/GenBank/DDBJ databases">
        <title>Depth-based differentiation of microbial function through sediment-hosted aquifers and enrichment of novel symbionts in the deep terrestrial subsurface.</title>
        <authorList>
            <person name="Probst A.J."/>
            <person name="Ladd B."/>
            <person name="Jarett J.K."/>
            <person name="Geller-Mcgrath D.E."/>
            <person name="Sieber C.M.K."/>
            <person name="Emerson J.B."/>
            <person name="Anantharaman K."/>
            <person name="Thomas B.C."/>
            <person name="Malmstrom R."/>
            <person name="Stieglmeier M."/>
            <person name="Klingl A."/>
            <person name="Woyke T."/>
            <person name="Ryan C.M."/>
            <person name="Banfield J.F."/>
        </authorList>
    </citation>
    <scope>NUCLEOTIDE SEQUENCE [LARGE SCALE GENOMIC DNA]</scope>
</reference>
<name>A0A2H0W4E8_9BACT</name>
<dbReference type="SUPFAM" id="SSF52833">
    <property type="entry name" value="Thioredoxin-like"/>
    <property type="match status" value="1"/>
</dbReference>
<dbReference type="Proteomes" id="UP000229056">
    <property type="component" value="Unassembled WGS sequence"/>
</dbReference>
<comment type="caution">
    <text evidence="3">The sequence shown here is derived from an EMBL/GenBank/DDBJ whole genome shotgun (WGS) entry which is preliminary data.</text>
</comment>
<protein>
    <recommendedName>
        <fullName evidence="2">Thioredoxin domain-containing protein</fullName>
    </recommendedName>
</protein>
<dbReference type="InterPro" id="IPR013766">
    <property type="entry name" value="Thioredoxin_domain"/>
</dbReference>
<keyword evidence="1" id="KW-1133">Transmembrane helix</keyword>
<dbReference type="InterPro" id="IPR036249">
    <property type="entry name" value="Thioredoxin-like_sf"/>
</dbReference>
<keyword evidence="1" id="KW-0812">Transmembrane</keyword>
<dbReference type="CDD" id="cd02947">
    <property type="entry name" value="TRX_family"/>
    <property type="match status" value="1"/>
</dbReference>